<dbReference type="PANTHER" id="PTHR12121">
    <property type="entry name" value="CARBON CATABOLITE REPRESSOR PROTEIN 4"/>
    <property type="match status" value="1"/>
</dbReference>
<dbReference type="Proteomes" id="UP000053660">
    <property type="component" value="Unassembled WGS sequence"/>
</dbReference>
<reference evidence="2 3" key="1">
    <citation type="submission" date="2014-03" db="EMBL/GenBank/DDBJ databases">
        <title>Draft genome of the hookworm Oesophagostomum dentatum.</title>
        <authorList>
            <person name="Mitreva M."/>
        </authorList>
    </citation>
    <scope>NUCLEOTIDE SEQUENCE [LARGE SCALE GENOMIC DNA]</scope>
    <source>
        <strain evidence="2 3">OD-Hann</strain>
    </source>
</reference>
<dbReference type="PANTHER" id="PTHR12121:SF34">
    <property type="entry name" value="PROTEIN ANGEL"/>
    <property type="match status" value="1"/>
</dbReference>
<dbReference type="InterPro" id="IPR050410">
    <property type="entry name" value="CCR4/nocturin_mRNA_transcr"/>
</dbReference>
<name>A0A0B1T4M5_OESDE</name>
<keyword evidence="3" id="KW-1185">Reference proteome</keyword>
<gene>
    <name evidence="2" type="ORF">OESDEN_07970</name>
</gene>
<dbReference type="OrthoDB" id="10253982at2759"/>
<dbReference type="InterPro" id="IPR036691">
    <property type="entry name" value="Endo/exonu/phosph_ase_sf"/>
</dbReference>
<protein>
    <recommendedName>
        <fullName evidence="4">Endonuclease/exonuclease/phosphatase domain-containing protein</fullName>
    </recommendedName>
</protein>
<evidence type="ECO:0000313" key="2">
    <source>
        <dbReference type="EMBL" id="KHJ92149.1"/>
    </source>
</evidence>
<feature type="region of interest" description="Disordered" evidence="1">
    <location>
        <begin position="39"/>
        <end position="62"/>
    </location>
</feature>
<organism evidence="2 3">
    <name type="scientific">Oesophagostomum dentatum</name>
    <name type="common">Nodular worm</name>
    <dbReference type="NCBI Taxonomy" id="61180"/>
    <lineage>
        <taxon>Eukaryota</taxon>
        <taxon>Metazoa</taxon>
        <taxon>Ecdysozoa</taxon>
        <taxon>Nematoda</taxon>
        <taxon>Chromadorea</taxon>
        <taxon>Rhabditida</taxon>
        <taxon>Rhabditina</taxon>
        <taxon>Rhabditomorpha</taxon>
        <taxon>Strongyloidea</taxon>
        <taxon>Strongylidae</taxon>
        <taxon>Oesophagostomum</taxon>
    </lineage>
</organism>
<dbReference type="AlphaFoldDB" id="A0A0B1T4M5"/>
<evidence type="ECO:0000256" key="1">
    <source>
        <dbReference type="SAM" id="MobiDB-lite"/>
    </source>
</evidence>
<evidence type="ECO:0000313" key="3">
    <source>
        <dbReference type="Proteomes" id="UP000053660"/>
    </source>
</evidence>
<sequence>MEAAEPAAATAEKVIDLTAGEEGAAEKVTTLREVLEDLCIPPSPHSPPEEGEITESSDGMETGESCVIDLTCEEVSDSDSEVVCMEDLTVIDEEEVTIIQGENEVVTTVETQMIKSKKKTKKRRSIRSSICEGIGRKPSNDDALSKSTKEITGVTPRYWERFTAAPQPSSSNAEIRICSYNVLLGYAAFYKQRTRGLNDGCAVLVRKSKFDVISYRIVEYFVGAGTTMDRDQIGQILRLRCKKTGQDIIYANTHLLFNSSRGDIKIGQLAMLFANIQDVLKSSPCPVILNGDFNIEPLSYVYTYISESSVFLRGLPRNELSGQGERGGPYVQANKILPTAANVGRDSMFIDPKAPREVAADYFTHPLRLASVYHHFNSDGKKEVSTYHKEVANPDFIFYSIKDKNITDSISMQNHENLCYGVFCW</sequence>
<dbReference type="GO" id="GO:0000175">
    <property type="term" value="F:3'-5'-RNA exonuclease activity"/>
    <property type="evidence" value="ECO:0007669"/>
    <property type="project" value="TreeGrafter"/>
</dbReference>
<proteinExistence type="predicted"/>
<evidence type="ECO:0008006" key="4">
    <source>
        <dbReference type="Google" id="ProtNLM"/>
    </source>
</evidence>
<dbReference type="Gene3D" id="3.60.10.10">
    <property type="entry name" value="Endonuclease/exonuclease/phosphatase"/>
    <property type="match status" value="1"/>
</dbReference>
<dbReference type="SUPFAM" id="SSF56219">
    <property type="entry name" value="DNase I-like"/>
    <property type="match status" value="1"/>
</dbReference>
<accession>A0A0B1T4M5</accession>
<dbReference type="EMBL" id="KN551534">
    <property type="protein sequence ID" value="KHJ92149.1"/>
    <property type="molecule type" value="Genomic_DNA"/>
</dbReference>